<dbReference type="PANTHER" id="PTHR11524">
    <property type="entry name" value="60S RIBOSOMAL PROTEIN L7"/>
    <property type="match status" value="1"/>
</dbReference>
<dbReference type="SUPFAM" id="SSF55129">
    <property type="entry name" value="Ribosomal protein L30p/L7e"/>
    <property type="match status" value="1"/>
</dbReference>
<dbReference type="GO" id="GO:0000463">
    <property type="term" value="P:maturation of LSU-rRNA from tricistronic rRNA transcript (SSU-rRNA, 5.8S rRNA, LSU-rRNA)"/>
    <property type="evidence" value="ECO:0007669"/>
    <property type="project" value="TreeGrafter"/>
</dbReference>
<sequence>MAEDEQMNDQVKEKWEIRIDFIRPLDWSPIPKSKLILIVRTGGEDKSMCRSKRKLLYSLRLRKLNTGVLVKADETIMLNLRKLEPFVKYGYPPLETVKTLICNTAAVKIGKRITLLEGNNNVVEEVFGRYNIFCIQDVVNEIANVGPHFNNVATTIVPFLINREEGKKKRHGRLAGNREDHIALLISKIKIT</sequence>
<dbReference type="InterPro" id="IPR036919">
    <property type="entry name" value="Ribo_uL30_ferredoxin-like_sf"/>
</dbReference>
<dbReference type="GO" id="GO:0003735">
    <property type="term" value="F:structural constituent of ribosome"/>
    <property type="evidence" value="ECO:0007669"/>
    <property type="project" value="TreeGrafter"/>
</dbReference>
<reference evidence="1 2" key="1">
    <citation type="submission" date="2024-01" db="EMBL/GenBank/DDBJ databases">
        <title>The complete chloroplast genome sequence of Lithospermum erythrorhizon: insights into the phylogenetic relationship among Boraginaceae species and the maternal lineages of purple gromwells.</title>
        <authorList>
            <person name="Okada T."/>
            <person name="Watanabe K."/>
        </authorList>
    </citation>
    <scope>NUCLEOTIDE SEQUENCE [LARGE SCALE GENOMIC DNA]</scope>
</reference>
<name>A0AAV3QX85_LITER</name>
<dbReference type="EMBL" id="BAABME010005820">
    <property type="protein sequence ID" value="GAA0166692.1"/>
    <property type="molecule type" value="Genomic_DNA"/>
</dbReference>
<dbReference type="Proteomes" id="UP001454036">
    <property type="component" value="Unassembled WGS sequence"/>
</dbReference>
<dbReference type="GO" id="GO:0003723">
    <property type="term" value="F:RNA binding"/>
    <property type="evidence" value="ECO:0007669"/>
    <property type="project" value="TreeGrafter"/>
</dbReference>
<protein>
    <recommendedName>
        <fullName evidence="3">Ribosomal protein L30</fullName>
    </recommendedName>
</protein>
<dbReference type="GO" id="GO:0022625">
    <property type="term" value="C:cytosolic large ribosomal subunit"/>
    <property type="evidence" value="ECO:0007669"/>
    <property type="project" value="TreeGrafter"/>
</dbReference>
<dbReference type="Gene3D" id="3.30.1390.20">
    <property type="entry name" value="Ribosomal protein L30, ferredoxin-like fold domain"/>
    <property type="match status" value="1"/>
</dbReference>
<proteinExistence type="predicted"/>
<organism evidence="1 2">
    <name type="scientific">Lithospermum erythrorhizon</name>
    <name type="common">Purple gromwell</name>
    <name type="synonym">Lithospermum officinale var. erythrorhizon</name>
    <dbReference type="NCBI Taxonomy" id="34254"/>
    <lineage>
        <taxon>Eukaryota</taxon>
        <taxon>Viridiplantae</taxon>
        <taxon>Streptophyta</taxon>
        <taxon>Embryophyta</taxon>
        <taxon>Tracheophyta</taxon>
        <taxon>Spermatophyta</taxon>
        <taxon>Magnoliopsida</taxon>
        <taxon>eudicotyledons</taxon>
        <taxon>Gunneridae</taxon>
        <taxon>Pentapetalae</taxon>
        <taxon>asterids</taxon>
        <taxon>lamiids</taxon>
        <taxon>Boraginales</taxon>
        <taxon>Boraginaceae</taxon>
        <taxon>Boraginoideae</taxon>
        <taxon>Lithospermeae</taxon>
        <taxon>Lithospermum</taxon>
    </lineage>
</organism>
<dbReference type="PANTHER" id="PTHR11524:SF36">
    <property type="entry name" value="LARGE RIBOSOMAL SUBUNIT PROTEIN UL30Z"/>
    <property type="match status" value="1"/>
</dbReference>
<gene>
    <name evidence="1" type="ORF">LIER_21792</name>
</gene>
<keyword evidence="2" id="KW-1185">Reference proteome</keyword>
<dbReference type="AlphaFoldDB" id="A0AAV3QX85"/>
<dbReference type="InterPro" id="IPR039699">
    <property type="entry name" value="Ribosomal_uL30"/>
</dbReference>
<comment type="caution">
    <text evidence="1">The sequence shown here is derived from an EMBL/GenBank/DDBJ whole genome shotgun (WGS) entry which is preliminary data.</text>
</comment>
<evidence type="ECO:0000313" key="1">
    <source>
        <dbReference type="EMBL" id="GAA0166692.1"/>
    </source>
</evidence>
<evidence type="ECO:0008006" key="3">
    <source>
        <dbReference type="Google" id="ProtNLM"/>
    </source>
</evidence>
<evidence type="ECO:0000313" key="2">
    <source>
        <dbReference type="Proteomes" id="UP001454036"/>
    </source>
</evidence>
<accession>A0AAV3QX85</accession>